<reference evidence="5" key="1">
    <citation type="journal article" date="2019" name="G3 (Bethesda)">
        <title>Genome Assemblies of Two Rare Opportunistic Yeast Pathogens: Diutina rugosa (syn. Candida rugosa) and Trichomonascus ciferrii (syn. Candida ciferrii).</title>
        <authorList>
            <person name="Mixao V."/>
            <person name="Saus E."/>
            <person name="Hansen A.P."/>
            <person name="Lass-Florl C."/>
            <person name="Gabaldon T."/>
        </authorList>
    </citation>
    <scope>NUCLEOTIDE SEQUENCE</scope>
    <source>
        <strain evidence="5">CBS 4856</strain>
    </source>
</reference>
<feature type="domain" description="NADH:flavin oxidoreductase/NADH oxidase N-terminal" evidence="4">
    <location>
        <begin position="1"/>
        <end position="318"/>
    </location>
</feature>
<dbReference type="SUPFAM" id="SSF51395">
    <property type="entry name" value="FMN-linked oxidoreductases"/>
    <property type="match status" value="1"/>
</dbReference>
<dbReference type="CDD" id="cd02933">
    <property type="entry name" value="OYE_like_FMN"/>
    <property type="match status" value="1"/>
</dbReference>
<dbReference type="EMBL" id="SWFS01000088">
    <property type="protein sequence ID" value="KAA8916705.1"/>
    <property type="molecule type" value="Genomic_DNA"/>
</dbReference>
<accession>A0A642VCK9</accession>
<proteinExistence type="inferred from homology"/>
<evidence type="ECO:0000256" key="3">
    <source>
        <dbReference type="ARBA" id="ARBA00022643"/>
    </source>
</evidence>
<dbReference type="Pfam" id="PF00724">
    <property type="entry name" value="Oxidored_FMN"/>
    <property type="match status" value="1"/>
</dbReference>
<dbReference type="GO" id="GO:0003959">
    <property type="term" value="F:NADPH dehydrogenase activity"/>
    <property type="evidence" value="ECO:0007669"/>
    <property type="project" value="TreeGrafter"/>
</dbReference>
<keyword evidence="3" id="KW-0285">Flavoprotein</keyword>
<organism evidence="5 6">
    <name type="scientific">Trichomonascus ciferrii</name>
    <dbReference type="NCBI Taxonomy" id="44093"/>
    <lineage>
        <taxon>Eukaryota</taxon>
        <taxon>Fungi</taxon>
        <taxon>Dikarya</taxon>
        <taxon>Ascomycota</taxon>
        <taxon>Saccharomycotina</taxon>
        <taxon>Dipodascomycetes</taxon>
        <taxon>Dipodascales</taxon>
        <taxon>Trichomonascaceae</taxon>
        <taxon>Trichomonascus</taxon>
        <taxon>Trichomonascus ciferrii complex</taxon>
    </lineage>
</organism>
<dbReference type="PANTHER" id="PTHR22893">
    <property type="entry name" value="NADH OXIDOREDUCTASE-RELATED"/>
    <property type="match status" value="1"/>
</dbReference>
<comment type="cofactor">
    <cofactor evidence="1">
        <name>FMN</name>
        <dbReference type="ChEBI" id="CHEBI:58210"/>
    </cofactor>
</comment>
<dbReference type="Proteomes" id="UP000761534">
    <property type="component" value="Unassembled WGS sequence"/>
</dbReference>
<dbReference type="PANTHER" id="PTHR22893:SF91">
    <property type="entry name" value="NADPH DEHYDROGENASE 2-RELATED"/>
    <property type="match status" value="1"/>
</dbReference>
<gene>
    <name evidence="5" type="ORF">TRICI_001163</name>
</gene>
<dbReference type="InterPro" id="IPR013785">
    <property type="entry name" value="Aldolase_TIM"/>
</dbReference>
<dbReference type="OrthoDB" id="276546at2759"/>
<keyword evidence="6" id="KW-1185">Reference proteome</keyword>
<comment type="caution">
    <text evidence="5">The sequence shown here is derived from an EMBL/GenBank/DDBJ whole genome shotgun (WGS) entry which is preliminary data.</text>
</comment>
<dbReference type="GO" id="GO:0010181">
    <property type="term" value="F:FMN binding"/>
    <property type="evidence" value="ECO:0007669"/>
    <property type="project" value="InterPro"/>
</dbReference>
<evidence type="ECO:0000259" key="4">
    <source>
        <dbReference type="Pfam" id="PF00724"/>
    </source>
</evidence>
<dbReference type="VEuPathDB" id="FungiDB:TRICI_001163"/>
<dbReference type="AlphaFoldDB" id="A0A642VCK9"/>
<name>A0A642VCK9_9ASCO</name>
<evidence type="ECO:0000256" key="2">
    <source>
        <dbReference type="ARBA" id="ARBA00005979"/>
    </source>
</evidence>
<evidence type="ECO:0000256" key="1">
    <source>
        <dbReference type="ARBA" id="ARBA00001917"/>
    </source>
</evidence>
<evidence type="ECO:0000313" key="5">
    <source>
        <dbReference type="EMBL" id="KAA8916705.1"/>
    </source>
</evidence>
<protein>
    <recommendedName>
        <fullName evidence="4">NADH:flavin oxidoreductase/NADH oxidase N-terminal domain-containing protein</fullName>
    </recommendedName>
</protein>
<comment type="similarity">
    <text evidence="2">Belongs to the NADH:flavin oxidoreductase/NADH oxidase family.</text>
</comment>
<evidence type="ECO:0000313" key="6">
    <source>
        <dbReference type="Proteomes" id="UP000761534"/>
    </source>
</evidence>
<keyword evidence="3" id="KW-0288">FMN</keyword>
<sequence>MTRFRADDDHSPNALMKEYYEQRASTPGTLIITEATLPSARSGLLHNIPGIWNEKHIEGWRKVSDAVHAQGSSIYMQMWELGKHGSKKMLNEAGYDYLAPSEVKPVDPNIHTKEHEIPRAMTKAEIKQAVDDFVQGAKNAVAAGMDGVELHGAHGYLINQFLDPFSNVRTDEYGGSIENRSRFLFEVVDGVIDAIGADRTALRLSPWLNAVFANYDLSPIPTFSYIITELERRAQQGKRLAYLHVVEPRVVGTMDAATTVGSNEWIQHIWTGALIRAGGYHKQLAEEHAYKDDRTLIAFGRRYIPNPDLPAKLQKDITLTLYILYKGLRGLHFLYTNVNCKSIDSRL</sequence>
<dbReference type="Gene3D" id="3.20.20.70">
    <property type="entry name" value="Aldolase class I"/>
    <property type="match status" value="1"/>
</dbReference>
<dbReference type="InterPro" id="IPR001155">
    <property type="entry name" value="OxRdtase_FMN_N"/>
</dbReference>
<dbReference type="InterPro" id="IPR045247">
    <property type="entry name" value="Oye-like"/>
</dbReference>